<name>A0A8S0VV22_CYCAE</name>
<dbReference type="PANTHER" id="PTHR14187:SF5">
    <property type="entry name" value="HEAT SHOCK 70 KDA PROTEIN 12A"/>
    <property type="match status" value="1"/>
</dbReference>
<dbReference type="SUPFAM" id="SSF53067">
    <property type="entry name" value="Actin-like ATPase domain"/>
    <property type="match status" value="2"/>
</dbReference>
<dbReference type="Gene3D" id="3.90.640.10">
    <property type="entry name" value="Actin, Chain A, domain 4"/>
    <property type="match status" value="1"/>
</dbReference>
<dbReference type="OrthoDB" id="2963168at2759"/>
<dbReference type="PANTHER" id="PTHR14187">
    <property type="entry name" value="ALPHA KINASE/ELONGATION FACTOR 2 KINASE"/>
    <property type="match status" value="1"/>
</dbReference>
<evidence type="ECO:0000313" key="2">
    <source>
        <dbReference type="Proteomes" id="UP000467700"/>
    </source>
</evidence>
<gene>
    <name evidence="1" type="ORF">AAE3_LOCUS5381</name>
</gene>
<organism evidence="1 2">
    <name type="scientific">Cyclocybe aegerita</name>
    <name type="common">Black poplar mushroom</name>
    <name type="synonym">Agrocybe aegerita</name>
    <dbReference type="NCBI Taxonomy" id="1973307"/>
    <lineage>
        <taxon>Eukaryota</taxon>
        <taxon>Fungi</taxon>
        <taxon>Dikarya</taxon>
        <taxon>Basidiomycota</taxon>
        <taxon>Agaricomycotina</taxon>
        <taxon>Agaricomycetes</taxon>
        <taxon>Agaricomycetidae</taxon>
        <taxon>Agaricales</taxon>
        <taxon>Agaricineae</taxon>
        <taxon>Bolbitiaceae</taxon>
        <taxon>Cyclocybe</taxon>
    </lineage>
</organism>
<evidence type="ECO:0000313" key="1">
    <source>
        <dbReference type="EMBL" id="CAA7263110.1"/>
    </source>
</evidence>
<keyword evidence="2" id="KW-1185">Reference proteome</keyword>
<accession>A0A8S0VV22</accession>
<dbReference type="CDD" id="cd10170">
    <property type="entry name" value="ASKHA_NBD_HSP70"/>
    <property type="match status" value="1"/>
</dbReference>
<dbReference type="InterPro" id="IPR043129">
    <property type="entry name" value="ATPase_NBD"/>
</dbReference>
<dbReference type="Gene3D" id="3.30.420.40">
    <property type="match status" value="2"/>
</dbReference>
<proteinExistence type="predicted"/>
<dbReference type="Proteomes" id="UP000467700">
    <property type="component" value="Unassembled WGS sequence"/>
</dbReference>
<reference evidence="1 2" key="1">
    <citation type="submission" date="2020-01" db="EMBL/GenBank/DDBJ databases">
        <authorList>
            <person name="Gupta K D."/>
        </authorList>
    </citation>
    <scope>NUCLEOTIDE SEQUENCE [LARGE SCALE GENOMIC DNA]</scope>
</reference>
<dbReference type="AlphaFoldDB" id="A0A8S0VV22"/>
<dbReference type="EMBL" id="CACVBS010000038">
    <property type="protein sequence ID" value="CAA7263110.1"/>
    <property type="molecule type" value="Genomic_DNA"/>
</dbReference>
<protein>
    <submittedName>
        <fullName evidence="1">Uncharacterized protein</fullName>
    </submittedName>
</protein>
<comment type="caution">
    <text evidence="1">The sequence shown here is derived from an EMBL/GenBank/DDBJ whole genome shotgun (WGS) entry which is preliminary data.</text>
</comment>
<sequence>MSTSTALTSTSAAIIARAAYGQTRRKLVLAFDIGTTFSGISYSILDPGNIPEVKGVTRFPANELINGASKIPTIIYYDKEGNVQAVGAEATREGIVELAEDNGWVKAEWFKLHLRSKASTTRDISDQIFSLPSNKSVVDVFADFLYYLFQCAAIYIQDTHANGAHLWDSVSDNIDFVLSHPNGWEGREQGEMRRAMVMAGLVKDDTEGRARISFVTEGEASLHYAIQRGVLAGAIESGAGVIIVDAGGGTIDISAYRCDAATKTFEETAAPQCHFYGSIFVSVHCQEFLRAFLEGSPFLEDVTYIAQCFDKTTKQRFKSNADAQYIKFGSTRDNDPQYNIRFGQLRLSGTDVSSFFEPSVDCIINAVKEQCRVSPHKIHHVVLVGGFSASDWLLKQVQAGLSDLKLNVFRPEDYVNKAVSDGAVSFYIDHFVRVRVSKVTFGSLATINYNPNDADHVRRSKKVLTDVDGRKLVPNHFYIMLPKNTQIEETKEFRDSFSMTGFDPSHFQSVTNEVWCYRGNLANPKWKDLDPDNFEEFCTIEADLSSIPLTPQVSASGHTYYRVWFQIVLLFGLTEIEAHMAWEENGVERRGPATVMYTKDV</sequence>